<dbReference type="InterPro" id="IPR050707">
    <property type="entry name" value="HTH_MetabolicPath_Reg"/>
</dbReference>
<dbReference type="InterPro" id="IPR005471">
    <property type="entry name" value="Tscrpt_reg_IclR_N"/>
</dbReference>
<evidence type="ECO:0000313" key="6">
    <source>
        <dbReference type="EMBL" id="MEE2057466.1"/>
    </source>
</evidence>
<evidence type="ECO:0000256" key="2">
    <source>
        <dbReference type="ARBA" id="ARBA00023125"/>
    </source>
</evidence>
<name>A0ABU7L7E5_9NOCA</name>
<dbReference type="Proteomes" id="UP001336020">
    <property type="component" value="Unassembled WGS sequence"/>
</dbReference>
<feature type="domain" description="HTH iclR-type" evidence="4">
    <location>
        <begin position="21"/>
        <end position="83"/>
    </location>
</feature>
<organism evidence="6 7">
    <name type="scientific">Rhodococcus artemisiae</name>
    <dbReference type="NCBI Taxonomy" id="714159"/>
    <lineage>
        <taxon>Bacteria</taxon>
        <taxon>Bacillati</taxon>
        <taxon>Actinomycetota</taxon>
        <taxon>Actinomycetes</taxon>
        <taxon>Mycobacteriales</taxon>
        <taxon>Nocardiaceae</taxon>
        <taxon>Rhodococcus</taxon>
    </lineage>
</organism>
<evidence type="ECO:0000259" key="4">
    <source>
        <dbReference type="PROSITE" id="PS51077"/>
    </source>
</evidence>
<accession>A0ABU7L7E5</accession>
<comment type="caution">
    <text evidence="6">The sequence shown here is derived from an EMBL/GenBank/DDBJ whole genome shotgun (WGS) entry which is preliminary data.</text>
</comment>
<dbReference type="RefSeq" id="WP_330132729.1">
    <property type="nucleotide sequence ID" value="NZ_JAUTXY010000003.1"/>
</dbReference>
<dbReference type="Gene3D" id="3.30.450.40">
    <property type="match status" value="1"/>
</dbReference>
<keyword evidence="3" id="KW-0804">Transcription</keyword>
<dbReference type="InterPro" id="IPR029016">
    <property type="entry name" value="GAF-like_dom_sf"/>
</dbReference>
<protein>
    <submittedName>
        <fullName evidence="6">Helix-turn-helix domain-containing protein</fullName>
    </submittedName>
</protein>
<proteinExistence type="predicted"/>
<evidence type="ECO:0000256" key="1">
    <source>
        <dbReference type="ARBA" id="ARBA00023015"/>
    </source>
</evidence>
<dbReference type="SUPFAM" id="SSF55781">
    <property type="entry name" value="GAF domain-like"/>
    <property type="match status" value="1"/>
</dbReference>
<dbReference type="Pfam" id="PF09339">
    <property type="entry name" value="HTH_IclR"/>
    <property type="match status" value="1"/>
</dbReference>
<feature type="domain" description="IclR-ED" evidence="5">
    <location>
        <begin position="84"/>
        <end position="247"/>
    </location>
</feature>
<dbReference type="InterPro" id="IPR036388">
    <property type="entry name" value="WH-like_DNA-bd_sf"/>
</dbReference>
<sequence length="257" mass="27163">MVTESREVMVSSPSSEARSGSRAVERAVAMLACFDDGATDLSLSSLAARTGLPVSSAYRIAQALLRGGLLERVPGGDGYRIGPGLITLAVPPLVRAGVDFCAPQLYALAAGIEITTSLGVVRSGEVLTLFSARPPEKFCEVQLPRGRQPVASSVMGQVMLAFSPSFRAAAPRGAELEQIRRRGFAVAPDASDSSLRAVAVPVFDHMRRPWGAIGVQARRWRLTDAVVRQIVPPMRRAADRIGGGSDRVAIALEISSG</sequence>
<dbReference type="SUPFAM" id="SSF46785">
    <property type="entry name" value="Winged helix' DNA-binding domain"/>
    <property type="match status" value="1"/>
</dbReference>
<dbReference type="PROSITE" id="PS51078">
    <property type="entry name" value="ICLR_ED"/>
    <property type="match status" value="1"/>
</dbReference>
<dbReference type="EMBL" id="JAUTXY010000003">
    <property type="protein sequence ID" value="MEE2057466.1"/>
    <property type="molecule type" value="Genomic_DNA"/>
</dbReference>
<reference evidence="6 7" key="1">
    <citation type="submission" date="2023-07" db="EMBL/GenBank/DDBJ databases">
        <authorList>
            <person name="Girao M."/>
            <person name="Carvalho M.F."/>
        </authorList>
    </citation>
    <scope>NUCLEOTIDE SEQUENCE [LARGE SCALE GENOMIC DNA]</scope>
    <source>
        <strain evidence="6 7">YIM65754</strain>
    </source>
</reference>
<keyword evidence="2" id="KW-0238">DNA-binding</keyword>
<dbReference type="Gene3D" id="1.10.10.10">
    <property type="entry name" value="Winged helix-like DNA-binding domain superfamily/Winged helix DNA-binding domain"/>
    <property type="match status" value="1"/>
</dbReference>
<dbReference type="PANTHER" id="PTHR30136:SF35">
    <property type="entry name" value="HTH-TYPE TRANSCRIPTIONAL REGULATOR RV1719"/>
    <property type="match status" value="1"/>
</dbReference>
<dbReference type="InterPro" id="IPR014757">
    <property type="entry name" value="Tscrpt_reg_IclR_C"/>
</dbReference>
<dbReference type="Pfam" id="PF01614">
    <property type="entry name" value="IclR_C"/>
    <property type="match status" value="1"/>
</dbReference>
<evidence type="ECO:0000256" key="3">
    <source>
        <dbReference type="ARBA" id="ARBA00023163"/>
    </source>
</evidence>
<evidence type="ECO:0000259" key="5">
    <source>
        <dbReference type="PROSITE" id="PS51078"/>
    </source>
</evidence>
<dbReference type="InterPro" id="IPR036390">
    <property type="entry name" value="WH_DNA-bd_sf"/>
</dbReference>
<dbReference type="SMART" id="SM00346">
    <property type="entry name" value="HTH_ICLR"/>
    <property type="match status" value="1"/>
</dbReference>
<dbReference type="PANTHER" id="PTHR30136">
    <property type="entry name" value="HELIX-TURN-HELIX TRANSCRIPTIONAL REGULATOR, ICLR FAMILY"/>
    <property type="match status" value="1"/>
</dbReference>
<gene>
    <name evidence="6" type="ORF">Q7514_07975</name>
</gene>
<keyword evidence="1" id="KW-0805">Transcription regulation</keyword>
<keyword evidence="7" id="KW-1185">Reference proteome</keyword>
<evidence type="ECO:0000313" key="7">
    <source>
        <dbReference type="Proteomes" id="UP001336020"/>
    </source>
</evidence>
<dbReference type="PROSITE" id="PS51077">
    <property type="entry name" value="HTH_ICLR"/>
    <property type="match status" value="1"/>
</dbReference>